<comment type="caution">
    <text evidence="1">The sequence shown here is derived from an EMBL/GenBank/DDBJ whole genome shotgun (WGS) entry which is preliminary data.</text>
</comment>
<dbReference type="EMBL" id="VSRR010144528">
    <property type="protein sequence ID" value="MPD05121.1"/>
    <property type="molecule type" value="Genomic_DNA"/>
</dbReference>
<gene>
    <name evidence="1" type="ORF">E2C01_100849</name>
</gene>
<keyword evidence="2" id="KW-1185">Reference proteome</keyword>
<dbReference type="Proteomes" id="UP000324222">
    <property type="component" value="Unassembled WGS sequence"/>
</dbReference>
<reference evidence="1 2" key="1">
    <citation type="submission" date="2019-05" db="EMBL/GenBank/DDBJ databases">
        <title>Another draft genome of Portunus trituberculatus and its Hox gene families provides insights of decapod evolution.</title>
        <authorList>
            <person name="Jeong J.-H."/>
            <person name="Song I."/>
            <person name="Kim S."/>
            <person name="Choi T."/>
            <person name="Kim D."/>
            <person name="Ryu S."/>
            <person name="Kim W."/>
        </authorList>
    </citation>
    <scope>NUCLEOTIDE SEQUENCE [LARGE SCALE GENOMIC DNA]</scope>
    <source>
        <tissue evidence="1">Muscle</tissue>
    </source>
</reference>
<protein>
    <submittedName>
        <fullName evidence="1">Uncharacterized protein</fullName>
    </submittedName>
</protein>
<organism evidence="1 2">
    <name type="scientific">Portunus trituberculatus</name>
    <name type="common">Swimming crab</name>
    <name type="synonym">Neptunus trituberculatus</name>
    <dbReference type="NCBI Taxonomy" id="210409"/>
    <lineage>
        <taxon>Eukaryota</taxon>
        <taxon>Metazoa</taxon>
        <taxon>Ecdysozoa</taxon>
        <taxon>Arthropoda</taxon>
        <taxon>Crustacea</taxon>
        <taxon>Multicrustacea</taxon>
        <taxon>Malacostraca</taxon>
        <taxon>Eumalacostraca</taxon>
        <taxon>Eucarida</taxon>
        <taxon>Decapoda</taxon>
        <taxon>Pleocyemata</taxon>
        <taxon>Brachyura</taxon>
        <taxon>Eubrachyura</taxon>
        <taxon>Portunoidea</taxon>
        <taxon>Portunidae</taxon>
        <taxon>Portuninae</taxon>
        <taxon>Portunus</taxon>
    </lineage>
</organism>
<sequence length="50" mass="5645">MVVLVLGLVVWGMAVLVGRKLVGNSRTRRKPLRYSLLNAHDESLKQTQKL</sequence>
<evidence type="ECO:0000313" key="1">
    <source>
        <dbReference type="EMBL" id="MPD05121.1"/>
    </source>
</evidence>
<name>A0A5B7K7Z7_PORTR</name>
<accession>A0A5B7K7Z7</accession>
<dbReference type="AlphaFoldDB" id="A0A5B7K7Z7"/>
<proteinExistence type="predicted"/>
<evidence type="ECO:0000313" key="2">
    <source>
        <dbReference type="Proteomes" id="UP000324222"/>
    </source>
</evidence>